<reference evidence="2 3" key="1">
    <citation type="journal article" date="2018" name="Front. Plant Sci.">
        <title>Red Clover (Trifolium pratense) and Zigzag Clover (T. medium) - A Picture of Genomic Similarities and Differences.</title>
        <authorList>
            <person name="Dluhosova J."/>
            <person name="Istvanek J."/>
            <person name="Nedelnik J."/>
            <person name="Repkova J."/>
        </authorList>
    </citation>
    <scope>NUCLEOTIDE SEQUENCE [LARGE SCALE GENOMIC DNA]</scope>
    <source>
        <strain evidence="3">cv. 10/8</strain>
        <tissue evidence="2">Leaf</tissue>
    </source>
</reference>
<keyword evidence="3" id="KW-1185">Reference proteome</keyword>
<name>A0A392SS30_9FABA</name>
<dbReference type="EMBL" id="LXQA010432324">
    <property type="protein sequence ID" value="MCI51469.1"/>
    <property type="molecule type" value="Genomic_DNA"/>
</dbReference>
<dbReference type="AlphaFoldDB" id="A0A392SS30"/>
<sequence>APRNHQKKFQKNRAMLLVAPDLAARRADGRRLHRLNTHELRAAPEQAARRADGRKPNRPRCSLWSSAPNSKLTLV</sequence>
<evidence type="ECO:0000313" key="2">
    <source>
        <dbReference type="EMBL" id="MCI51469.1"/>
    </source>
</evidence>
<feature type="compositionally biased region" description="Basic and acidic residues" evidence="1">
    <location>
        <begin position="28"/>
        <end position="55"/>
    </location>
</feature>
<dbReference type="Proteomes" id="UP000265520">
    <property type="component" value="Unassembled WGS sequence"/>
</dbReference>
<organism evidence="2 3">
    <name type="scientific">Trifolium medium</name>
    <dbReference type="NCBI Taxonomy" id="97028"/>
    <lineage>
        <taxon>Eukaryota</taxon>
        <taxon>Viridiplantae</taxon>
        <taxon>Streptophyta</taxon>
        <taxon>Embryophyta</taxon>
        <taxon>Tracheophyta</taxon>
        <taxon>Spermatophyta</taxon>
        <taxon>Magnoliopsida</taxon>
        <taxon>eudicotyledons</taxon>
        <taxon>Gunneridae</taxon>
        <taxon>Pentapetalae</taxon>
        <taxon>rosids</taxon>
        <taxon>fabids</taxon>
        <taxon>Fabales</taxon>
        <taxon>Fabaceae</taxon>
        <taxon>Papilionoideae</taxon>
        <taxon>50 kb inversion clade</taxon>
        <taxon>NPAAA clade</taxon>
        <taxon>Hologalegina</taxon>
        <taxon>IRL clade</taxon>
        <taxon>Trifolieae</taxon>
        <taxon>Trifolium</taxon>
    </lineage>
</organism>
<feature type="region of interest" description="Disordered" evidence="1">
    <location>
        <begin position="28"/>
        <end position="75"/>
    </location>
</feature>
<protein>
    <submittedName>
        <fullName evidence="2">Uncharacterized protein</fullName>
    </submittedName>
</protein>
<proteinExistence type="predicted"/>
<comment type="caution">
    <text evidence="2">The sequence shown here is derived from an EMBL/GenBank/DDBJ whole genome shotgun (WGS) entry which is preliminary data.</text>
</comment>
<feature type="compositionally biased region" description="Polar residues" evidence="1">
    <location>
        <begin position="63"/>
        <end position="75"/>
    </location>
</feature>
<accession>A0A392SS30</accession>
<evidence type="ECO:0000256" key="1">
    <source>
        <dbReference type="SAM" id="MobiDB-lite"/>
    </source>
</evidence>
<feature type="non-terminal residue" evidence="2">
    <location>
        <position position="1"/>
    </location>
</feature>
<evidence type="ECO:0000313" key="3">
    <source>
        <dbReference type="Proteomes" id="UP000265520"/>
    </source>
</evidence>